<keyword evidence="2" id="KW-1185">Reference proteome</keyword>
<proteinExistence type="predicted"/>
<gene>
    <name evidence="1" type="ORF">MKW94_001057</name>
</gene>
<dbReference type="AlphaFoldDB" id="A0AA41VGT1"/>
<protein>
    <submittedName>
        <fullName evidence="1">Uncharacterized protein</fullName>
    </submittedName>
</protein>
<dbReference type="PANTHER" id="PTHR33872">
    <property type="entry name" value="DNA POLYMERASE EPSILON CATALYTIC SUBUNIT A"/>
    <property type="match status" value="1"/>
</dbReference>
<dbReference type="PANTHER" id="PTHR33872:SF2">
    <property type="entry name" value="DNA POLYMERASE EPSILON CATALYTIC SUBUNIT A"/>
    <property type="match status" value="1"/>
</dbReference>
<evidence type="ECO:0000313" key="1">
    <source>
        <dbReference type="EMBL" id="MCL7040991.1"/>
    </source>
</evidence>
<sequence length="126" mass="14666">TYQRNNSCTKEEIEAYWKSKEPVFEKENYSGRVIDQENQSGKKGKLQRFGSLPLMDRKGKILDVDETVLDKLIKTNNWWTRTNWAFLNEPPVIATTDHEGRALYRYTPQYHVATGFGSSKPEDTHP</sequence>
<feature type="non-terminal residue" evidence="1">
    <location>
        <position position="1"/>
    </location>
</feature>
<organism evidence="1 2">
    <name type="scientific">Papaver nudicaule</name>
    <name type="common">Iceland poppy</name>
    <dbReference type="NCBI Taxonomy" id="74823"/>
    <lineage>
        <taxon>Eukaryota</taxon>
        <taxon>Viridiplantae</taxon>
        <taxon>Streptophyta</taxon>
        <taxon>Embryophyta</taxon>
        <taxon>Tracheophyta</taxon>
        <taxon>Spermatophyta</taxon>
        <taxon>Magnoliopsida</taxon>
        <taxon>Ranunculales</taxon>
        <taxon>Papaveraceae</taxon>
        <taxon>Papaveroideae</taxon>
        <taxon>Papaver</taxon>
    </lineage>
</organism>
<dbReference type="EMBL" id="JAJJMA010218971">
    <property type="protein sequence ID" value="MCL7040991.1"/>
    <property type="molecule type" value="Genomic_DNA"/>
</dbReference>
<dbReference type="Proteomes" id="UP001177140">
    <property type="component" value="Unassembled WGS sequence"/>
</dbReference>
<name>A0AA41VGT1_PAPNU</name>
<accession>A0AA41VGT1</accession>
<comment type="caution">
    <text evidence="1">The sequence shown here is derived from an EMBL/GenBank/DDBJ whole genome shotgun (WGS) entry which is preliminary data.</text>
</comment>
<evidence type="ECO:0000313" key="2">
    <source>
        <dbReference type="Proteomes" id="UP001177140"/>
    </source>
</evidence>
<reference evidence="1" key="1">
    <citation type="submission" date="2022-03" db="EMBL/GenBank/DDBJ databases">
        <title>A functionally conserved STORR gene fusion in Papaver species that diverged 16.8 million years ago.</title>
        <authorList>
            <person name="Catania T."/>
        </authorList>
    </citation>
    <scope>NUCLEOTIDE SEQUENCE</scope>
    <source>
        <strain evidence="1">S-191538</strain>
    </source>
</reference>